<dbReference type="Proteomes" id="UP000588604">
    <property type="component" value="Unassembled WGS sequence"/>
</dbReference>
<name>A0A841MYC8_9BACT</name>
<evidence type="ECO:0000313" key="2">
    <source>
        <dbReference type="Proteomes" id="UP000588604"/>
    </source>
</evidence>
<dbReference type="AlphaFoldDB" id="A0A841MYC8"/>
<keyword evidence="2" id="KW-1185">Reference proteome</keyword>
<comment type="caution">
    <text evidence="1">The sequence shown here is derived from an EMBL/GenBank/DDBJ whole genome shotgun (WGS) entry which is preliminary data.</text>
</comment>
<accession>A0A841MYC8</accession>
<protein>
    <submittedName>
        <fullName evidence="1">Uncharacterized protein</fullName>
    </submittedName>
</protein>
<dbReference type="RefSeq" id="WP_184498746.1">
    <property type="nucleotide sequence ID" value="NZ_JACIJO010000008.1"/>
</dbReference>
<reference evidence="1 2" key="1">
    <citation type="submission" date="2020-08" db="EMBL/GenBank/DDBJ databases">
        <title>Genomic Encyclopedia of Type Strains, Phase IV (KMG-IV): sequencing the most valuable type-strain genomes for metagenomic binning, comparative biology and taxonomic classification.</title>
        <authorList>
            <person name="Goeker M."/>
        </authorList>
    </citation>
    <scope>NUCLEOTIDE SEQUENCE [LARGE SCALE GENOMIC DNA]</scope>
    <source>
        <strain evidence="1 2">DSM 102044</strain>
    </source>
</reference>
<sequence length="199" mass="23439">MKLKTVRDKIIFEGRTNQPKILKIDFPFRTRFVEFDIDIGGKEIEVFKGKRKYLTFNKSSEILRFHSFLFKRKIEINDVKFLLLEYHHFYEYTFNGWMSRGQCDNWKWLNTISIVLNSGKIVELISGSLEESVYKNDLRELTENPYGHLPKHKVKNYSSIGERTMSLLSSELNLKYLIIDYSEGMPRHSITLDPAGGTE</sequence>
<organism evidence="1 2">
    <name type="scientific">Algoriphagus iocasae</name>
    <dbReference type="NCBI Taxonomy" id="1836499"/>
    <lineage>
        <taxon>Bacteria</taxon>
        <taxon>Pseudomonadati</taxon>
        <taxon>Bacteroidota</taxon>
        <taxon>Cytophagia</taxon>
        <taxon>Cytophagales</taxon>
        <taxon>Cyclobacteriaceae</taxon>
        <taxon>Algoriphagus</taxon>
    </lineage>
</organism>
<proteinExistence type="predicted"/>
<evidence type="ECO:0000313" key="1">
    <source>
        <dbReference type="EMBL" id="MBB6329036.1"/>
    </source>
</evidence>
<dbReference type="EMBL" id="JACIJO010000008">
    <property type="protein sequence ID" value="MBB6329036.1"/>
    <property type="molecule type" value="Genomic_DNA"/>
</dbReference>
<gene>
    <name evidence="1" type="ORF">FHS59_004700</name>
</gene>